<dbReference type="EMBL" id="JAHDTB010000014">
    <property type="protein sequence ID" value="MBW8289098.1"/>
    <property type="molecule type" value="Genomic_DNA"/>
</dbReference>
<dbReference type="Proteomes" id="UP000711178">
    <property type="component" value="Unassembled WGS sequence"/>
</dbReference>
<dbReference type="Gene3D" id="3.30.930.10">
    <property type="entry name" value="Bira Bifunctional Protein, Domain 2"/>
    <property type="match status" value="1"/>
</dbReference>
<dbReference type="SUPFAM" id="SSF55681">
    <property type="entry name" value="Class II aaRS and biotin synthetases"/>
    <property type="match status" value="1"/>
</dbReference>
<dbReference type="InterPro" id="IPR045864">
    <property type="entry name" value="aa-tRNA-synth_II/BPL/LPL"/>
</dbReference>
<dbReference type="RefSeq" id="WP_146008323.1">
    <property type="nucleotide sequence ID" value="NZ_CP142381.1"/>
</dbReference>
<evidence type="ECO:0000313" key="3">
    <source>
        <dbReference type="Proteomes" id="UP000711178"/>
    </source>
</evidence>
<organism evidence="2 3">
    <name type="scientific">Chromobacterium subtsugae</name>
    <dbReference type="NCBI Taxonomy" id="251747"/>
    <lineage>
        <taxon>Bacteria</taxon>
        <taxon>Pseudomonadati</taxon>
        <taxon>Pseudomonadota</taxon>
        <taxon>Betaproteobacteria</taxon>
        <taxon>Neisseriales</taxon>
        <taxon>Chromobacteriaceae</taxon>
        <taxon>Chromobacterium</taxon>
    </lineage>
</organism>
<feature type="compositionally biased region" description="Pro residues" evidence="1">
    <location>
        <begin position="35"/>
        <end position="44"/>
    </location>
</feature>
<dbReference type="GeneID" id="89685687"/>
<evidence type="ECO:0000256" key="1">
    <source>
        <dbReference type="SAM" id="MobiDB-lite"/>
    </source>
</evidence>
<evidence type="ECO:0000313" key="2">
    <source>
        <dbReference type="EMBL" id="MBW8289098.1"/>
    </source>
</evidence>
<sequence length="526" mass="57853">MPRDVHPGPPCPQLGADALSGALPPLPAWLADPRPAAPRLPWPPRPDRRDPGLSQGEFARLLKHAGVCDLGAVPVPGACVLLPWGVALSERLAGLLRAALDDLGLDEYAYPHVVPQECFEPMADLLDAERCLLQVATGHDRERNRLRGVLTPTGEQVIASHWRQLVTQAEALPIRMFQRARYFRPVSSADRSGKGVFAALEAADVFEFHCCHAAMEEAQGDLQRLHLGLERLAESLCLPQFVGVRPPWGNREALYEWALGGDTPLPSGECVQTSALYFQGQRLSSRYDIGLGKGERRRHAWQLDGFASRRMLYAQLCLSAKADGSLTVHPQLAATQVAILARSQDEDERRFLETLREQLKARGLRPALERCADARTLTSRMRQWRHRGAPLLLLYFGRRHAQDQPRLRLYRTDADLELEAAADCAAEALAQQLADALADVEADAGADVLRRARSQIAFAGSEAEARQALAARKSVIAPVSPTRRHAEAAAAWQMGELCSFAAADEPAPCIFSGRPTWARALLSRRI</sequence>
<evidence type="ECO:0008006" key="4">
    <source>
        <dbReference type="Google" id="ProtNLM"/>
    </source>
</evidence>
<accession>A0ABS7FG94</accession>
<comment type="caution">
    <text evidence="2">The sequence shown here is derived from an EMBL/GenBank/DDBJ whole genome shotgun (WGS) entry which is preliminary data.</text>
</comment>
<keyword evidence="3" id="KW-1185">Reference proteome</keyword>
<feature type="region of interest" description="Disordered" evidence="1">
    <location>
        <begin position="34"/>
        <end position="54"/>
    </location>
</feature>
<name>A0ABS7FG94_9NEIS</name>
<proteinExistence type="predicted"/>
<protein>
    <recommendedName>
        <fullName evidence="4">Proline--tRNA ligase</fullName>
    </recommendedName>
</protein>
<gene>
    <name evidence="2" type="ORF">KIF53_15805</name>
</gene>
<reference evidence="2 3" key="1">
    <citation type="submission" date="2021-05" db="EMBL/GenBank/DDBJ databases">
        <title>Draft Whole Genome Sequencing Of Biosensor Chromobacterium violaceum Strain CV026 Reveals A Regulatory RNA In Chromobacterium violaceum Phenotype Regulatory Network.</title>
        <authorList>
            <person name="Hong K.W."/>
            <person name="Chan K.G."/>
            <person name="Chang C.-Y."/>
        </authorList>
    </citation>
    <scope>NUCLEOTIDE SEQUENCE [LARGE SCALE GENOMIC DNA]</scope>
    <source>
        <strain evidence="2 3">ATCC 31532</strain>
    </source>
</reference>